<dbReference type="InterPro" id="IPR050493">
    <property type="entry name" value="FAD-dep_Monooxygenase_BioMet"/>
</dbReference>
<reference evidence="7 8" key="1">
    <citation type="journal article" date="2010" name="Science">
        <title>Genomic comparison of the ants Camponotus floridanus and Harpegnathos saltator.</title>
        <authorList>
            <person name="Bonasio R."/>
            <person name="Zhang G."/>
            <person name="Ye C."/>
            <person name="Mutti N.S."/>
            <person name="Fang X."/>
            <person name="Qin N."/>
            <person name="Donahue G."/>
            <person name="Yang P."/>
            <person name="Li Q."/>
            <person name="Li C."/>
            <person name="Zhang P."/>
            <person name="Huang Z."/>
            <person name="Berger S.L."/>
            <person name="Reinberg D."/>
            <person name="Wang J."/>
            <person name="Liebig J."/>
        </authorList>
    </citation>
    <scope>NUCLEOTIDE SEQUENCE [LARGE SCALE GENOMIC DNA]</scope>
    <source>
        <strain evidence="7 8">Hsal</strain>
    </source>
</reference>
<protein>
    <submittedName>
        <fullName evidence="7">Salicylate hydroxylase</fullName>
    </submittedName>
</protein>
<evidence type="ECO:0000256" key="3">
    <source>
        <dbReference type="ARBA" id="ARBA00022827"/>
    </source>
</evidence>
<accession>A0A1U9JUI7</accession>
<dbReference type="PANTHER" id="PTHR13789:SF318">
    <property type="entry name" value="GERANYLGERANYL DIPHOSPHATE REDUCTASE"/>
    <property type="match status" value="1"/>
</dbReference>
<keyword evidence="2" id="KW-0285">Flavoprotein</keyword>
<reference evidence="7 8" key="2">
    <citation type="journal article" date="2016" name="Sci. Rep.">
        <title>The genome of Rhizobiales bacteria in predatory ants reveals urease gene functions but no genes for nitrogen fixation.</title>
        <authorList>
            <person name="Neuvonen M.M."/>
            <person name="Tamarit D."/>
            <person name="Naslund K."/>
            <person name="Liebig J."/>
            <person name="Feldhaar H."/>
            <person name="Moran N.A."/>
            <person name="Guy L."/>
            <person name="Andersson S.G."/>
        </authorList>
    </citation>
    <scope>NUCLEOTIDE SEQUENCE [LARGE SCALE GENOMIC DNA]</scope>
    <source>
        <strain evidence="7 8">Hsal</strain>
    </source>
</reference>
<dbReference type="GO" id="GO:0071949">
    <property type="term" value="F:FAD binding"/>
    <property type="evidence" value="ECO:0007669"/>
    <property type="project" value="InterPro"/>
</dbReference>
<dbReference type="STRING" id="1902579.BHV28_08140"/>
<dbReference type="KEGG" id="thd:BHV28_08140"/>
<name>A0A1U9JUI7_9HYPH</name>
<dbReference type="EMBL" id="CP017315">
    <property type="protein sequence ID" value="AQS41513.1"/>
    <property type="molecule type" value="Genomic_DNA"/>
</dbReference>
<keyword evidence="8" id="KW-1185">Reference proteome</keyword>
<dbReference type="GO" id="GO:0004497">
    <property type="term" value="F:monooxygenase activity"/>
    <property type="evidence" value="ECO:0007669"/>
    <property type="project" value="UniProtKB-KW"/>
</dbReference>
<dbReference type="Proteomes" id="UP000188912">
    <property type="component" value="Chromosome"/>
</dbReference>
<keyword evidence="4" id="KW-0560">Oxidoreductase</keyword>
<keyword evidence="3" id="KW-0274">FAD</keyword>
<evidence type="ECO:0000256" key="4">
    <source>
        <dbReference type="ARBA" id="ARBA00023002"/>
    </source>
</evidence>
<organism evidence="7 8">
    <name type="scientific">Candidatus Tokpelaia hoelldobleri</name>
    <dbReference type="NCBI Taxonomy" id="1902579"/>
    <lineage>
        <taxon>Bacteria</taxon>
        <taxon>Pseudomonadati</taxon>
        <taxon>Pseudomonadota</taxon>
        <taxon>Alphaproteobacteria</taxon>
        <taxon>Hyphomicrobiales</taxon>
        <taxon>Candidatus Tokpelaia</taxon>
    </lineage>
</organism>
<dbReference type="Gene3D" id="3.50.50.60">
    <property type="entry name" value="FAD/NAD(P)-binding domain"/>
    <property type="match status" value="1"/>
</dbReference>
<comment type="cofactor">
    <cofactor evidence="1">
        <name>FAD</name>
        <dbReference type="ChEBI" id="CHEBI:57692"/>
    </cofactor>
</comment>
<evidence type="ECO:0000256" key="1">
    <source>
        <dbReference type="ARBA" id="ARBA00001974"/>
    </source>
</evidence>
<dbReference type="SUPFAM" id="SSF51905">
    <property type="entry name" value="FAD/NAD(P)-binding domain"/>
    <property type="match status" value="1"/>
</dbReference>
<evidence type="ECO:0000313" key="7">
    <source>
        <dbReference type="EMBL" id="AQS41513.1"/>
    </source>
</evidence>
<evidence type="ECO:0000313" key="8">
    <source>
        <dbReference type="Proteomes" id="UP000188912"/>
    </source>
</evidence>
<dbReference type="PRINTS" id="PR00420">
    <property type="entry name" value="RNGMNOXGNASE"/>
</dbReference>
<feature type="domain" description="FAD-binding" evidence="6">
    <location>
        <begin position="7"/>
        <end position="333"/>
    </location>
</feature>
<dbReference type="Pfam" id="PF01494">
    <property type="entry name" value="FAD_binding_3"/>
    <property type="match status" value="1"/>
</dbReference>
<evidence type="ECO:0000256" key="2">
    <source>
        <dbReference type="ARBA" id="ARBA00022630"/>
    </source>
</evidence>
<dbReference type="InterPro" id="IPR036188">
    <property type="entry name" value="FAD/NAD-bd_sf"/>
</dbReference>
<dbReference type="InterPro" id="IPR002938">
    <property type="entry name" value="FAD-bd"/>
</dbReference>
<sequence>MIAPQQPVCISGAGIAGMAAALALAGKGVKVQLFEKATQLSEVGAGVQIGPNATAQLNEWGVLDSVYTHAVEPEHLALRDGTSGKSLVEMDLYNTAYKRWGIADEQQRSPYFTIHRADLQSALYEGIKQDPLIDCRFGHEIVSYSGSAEAGFSLEVSHGETTETIQAPLLIGCDGVWSKMRARLGEKSVFSGYVAWRATIDATSLPLSFLNLINRQAVTAWMGPEGHFVTYPLRKGKIFNFVLITEGENIGETWSKKGDTAKLLHYFKGWNTALADIIKAGGWTWWPLFKMPTVRFLGPDNEIFLGDASHAVTPFAAQGAAMALEDAAALAETVVRQDVPLLQALKLFDTERQKRLKAVARRGDFNRCVYHASGPVAFARNLVMKLRPADSFLSDLDWLYGYDSTAFVKEKGLLNG</sequence>
<dbReference type="SUPFAM" id="SSF54373">
    <property type="entry name" value="FAD-linked reductases, C-terminal domain"/>
    <property type="match status" value="1"/>
</dbReference>
<dbReference type="AlphaFoldDB" id="A0A1U9JUI7"/>
<evidence type="ECO:0000259" key="6">
    <source>
        <dbReference type="Pfam" id="PF01494"/>
    </source>
</evidence>
<keyword evidence="5" id="KW-0503">Monooxygenase</keyword>
<dbReference type="PANTHER" id="PTHR13789">
    <property type="entry name" value="MONOOXYGENASE"/>
    <property type="match status" value="1"/>
</dbReference>
<evidence type="ECO:0000256" key="5">
    <source>
        <dbReference type="ARBA" id="ARBA00023033"/>
    </source>
</evidence>
<gene>
    <name evidence="7" type="ORF">BHV28_08140</name>
</gene>
<proteinExistence type="predicted"/>